<dbReference type="AlphaFoldDB" id="A0AAN6NMM5"/>
<name>A0AAN6NMM5_9PEZI</name>
<reference evidence="1" key="2">
    <citation type="submission" date="2023-06" db="EMBL/GenBank/DDBJ databases">
        <authorList>
            <consortium name="Lawrence Berkeley National Laboratory"/>
            <person name="Mondo S.J."/>
            <person name="Hensen N."/>
            <person name="Bonometti L."/>
            <person name="Westerberg I."/>
            <person name="Brannstrom I.O."/>
            <person name="Guillou S."/>
            <person name="Cros-Aarteil S."/>
            <person name="Calhoun S."/>
            <person name="Haridas S."/>
            <person name="Kuo A."/>
            <person name="Pangilinan J."/>
            <person name="Riley R."/>
            <person name="Labutti K."/>
            <person name="Andreopoulos B."/>
            <person name="Lipzen A."/>
            <person name="Chen C."/>
            <person name="Yanf M."/>
            <person name="Daum C."/>
            <person name="Ng V."/>
            <person name="Clum A."/>
            <person name="Steindorff A."/>
            <person name="Ohm R."/>
            <person name="Martin F."/>
            <person name="Silar P."/>
            <person name="Natvig D."/>
            <person name="Lalanne C."/>
            <person name="Gautier V."/>
            <person name="Ament-Velasquez S.L."/>
            <person name="Kruys A."/>
            <person name="Hutchinson M.I."/>
            <person name="Powell A.J."/>
            <person name="Barry K."/>
            <person name="Miller A.N."/>
            <person name="Grigoriev I.V."/>
            <person name="Debuchy R."/>
            <person name="Gladieux P."/>
            <person name="Thoren M.H."/>
            <person name="Johannesson H."/>
        </authorList>
    </citation>
    <scope>NUCLEOTIDE SEQUENCE</scope>
    <source>
        <strain evidence="1">CBS 626.80</strain>
    </source>
</reference>
<gene>
    <name evidence="1" type="ORF">QBC32DRAFT_52928</name>
</gene>
<reference evidence="1" key="1">
    <citation type="journal article" date="2023" name="Mol. Phylogenet. Evol.">
        <title>Genome-scale phylogeny and comparative genomics of the fungal order Sordariales.</title>
        <authorList>
            <person name="Hensen N."/>
            <person name="Bonometti L."/>
            <person name="Westerberg I."/>
            <person name="Brannstrom I.O."/>
            <person name="Guillou S."/>
            <person name="Cros-Aarteil S."/>
            <person name="Calhoun S."/>
            <person name="Haridas S."/>
            <person name="Kuo A."/>
            <person name="Mondo S."/>
            <person name="Pangilinan J."/>
            <person name="Riley R."/>
            <person name="LaButti K."/>
            <person name="Andreopoulos B."/>
            <person name="Lipzen A."/>
            <person name="Chen C."/>
            <person name="Yan M."/>
            <person name="Daum C."/>
            <person name="Ng V."/>
            <person name="Clum A."/>
            <person name="Steindorff A."/>
            <person name="Ohm R.A."/>
            <person name="Martin F."/>
            <person name="Silar P."/>
            <person name="Natvig D.O."/>
            <person name="Lalanne C."/>
            <person name="Gautier V."/>
            <person name="Ament-Velasquez S.L."/>
            <person name="Kruys A."/>
            <person name="Hutchinson M.I."/>
            <person name="Powell A.J."/>
            <person name="Barry K."/>
            <person name="Miller A.N."/>
            <person name="Grigoriev I.V."/>
            <person name="Debuchy R."/>
            <person name="Gladieux P."/>
            <person name="Hiltunen Thoren M."/>
            <person name="Johannesson H."/>
        </authorList>
    </citation>
    <scope>NUCLEOTIDE SEQUENCE</scope>
    <source>
        <strain evidence="1">CBS 626.80</strain>
    </source>
</reference>
<protein>
    <submittedName>
        <fullName evidence="1">Uncharacterized protein</fullName>
    </submittedName>
</protein>
<accession>A0AAN6NMM5</accession>
<sequence length="143" mass="16075">MSSSPRLILPLRTPIHTHNPACNNAVIQLPAFYQPANLCVYARATNTDDPNPLLSAFDVLLNSTPVEDSSCRRYVILNGLTFSEIGRWRIELYGVEHRTGQELWRISAGHVQVEIGFVDVGQGPYLTDAETQLLRDVGMWWLP</sequence>
<dbReference type="Proteomes" id="UP001303222">
    <property type="component" value="Unassembled WGS sequence"/>
</dbReference>
<keyword evidence="2" id="KW-1185">Reference proteome</keyword>
<organism evidence="1 2">
    <name type="scientific">Pseudoneurospora amorphoporcata</name>
    <dbReference type="NCBI Taxonomy" id="241081"/>
    <lineage>
        <taxon>Eukaryota</taxon>
        <taxon>Fungi</taxon>
        <taxon>Dikarya</taxon>
        <taxon>Ascomycota</taxon>
        <taxon>Pezizomycotina</taxon>
        <taxon>Sordariomycetes</taxon>
        <taxon>Sordariomycetidae</taxon>
        <taxon>Sordariales</taxon>
        <taxon>Sordariaceae</taxon>
        <taxon>Pseudoneurospora</taxon>
    </lineage>
</organism>
<evidence type="ECO:0000313" key="1">
    <source>
        <dbReference type="EMBL" id="KAK3948654.1"/>
    </source>
</evidence>
<dbReference type="EMBL" id="MU859252">
    <property type="protein sequence ID" value="KAK3948654.1"/>
    <property type="molecule type" value="Genomic_DNA"/>
</dbReference>
<comment type="caution">
    <text evidence="1">The sequence shown here is derived from an EMBL/GenBank/DDBJ whole genome shotgun (WGS) entry which is preliminary data.</text>
</comment>
<evidence type="ECO:0000313" key="2">
    <source>
        <dbReference type="Proteomes" id="UP001303222"/>
    </source>
</evidence>
<proteinExistence type="predicted"/>